<dbReference type="RefSeq" id="WP_006665565.1">
    <property type="nucleotide sequence ID" value="NZ_AOIP01000026.1"/>
</dbReference>
<gene>
    <name evidence="1" type="ORF">C480_10505</name>
</gene>
<dbReference type="AlphaFoldDB" id="M0B438"/>
<protein>
    <submittedName>
        <fullName evidence="1">Uncharacterized protein</fullName>
    </submittedName>
</protein>
<organism evidence="1 2">
    <name type="scientific">Natrialba aegyptia DSM 13077</name>
    <dbReference type="NCBI Taxonomy" id="1227491"/>
    <lineage>
        <taxon>Archaea</taxon>
        <taxon>Methanobacteriati</taxon>
        <taxon>Methanobacteriota</taxon>
        <taxon>Stenosarchaea group</taxon>
        <taxon>Halobacteria</taxon>
        <taxon>Halobacteriales</taxon>
        <taxon>Natrialbaceae</taxon>
        <taxon>Natrialba</taxon>
    </lineage>
</organism>
<sequence length="103" mass="11233">MIEQYESINEFVLAGDFGFLRVDGPFSVEKEGALWTIKVPTAEDDYATPNRFTLSSLRDSDDKPAVLIADGQAVGGGLVDMAIEPDGEGELHIVVDQYARGRK</sequence>
<reference evidence="1 2" key="1">
    <citation type="journal article" date="2014" name="PLoS Genet.">
        <title>Phylogenetically driven sequencing of extremely halophilic archaea reveals strategies for static and dynamic osmo-response.</title>
        <authorList>
            <person name="Becker E.A."/>
            <person name="Seitzer P.M."/>
            <person name="Tritt A."/>
            <person name="Larsen D."/>
            <person name="Krusor M."/>
            <person name="Yao A.I."/>
            <person name="Wu D."/>
            <person name="Madern D."/>
            <person name="Eisen J.A."/>
            <person name="Darling A.E."/>
            <person name="Facciotti M.T."/>
        </authorList>
    </citation>
    <scope>NUCLEOTIDE SEQUENCE [LARGE SCALE GENOMIC DNA]</scope>
    <source>
        <strain evidence="1 2">DSM 13077</strain>
    </source>
</reference>
<proteinExistence type="predicted"/>
<evidence type="ECO:0000313" key="2">
    <source>
        <dbReference type="Proteomes" id="UP000011591"/>
    </source>
</evidence>
<accession>M0B438</accession>
<comment type="caution">
    <text evidence="1">The sequence shown here is derived from an EMBL/GenBank/DDBJ whole genome shotgun (WGS) entry which is preliminary data.</text>
</comment>
<evidence type="ECO:0000313" key="1">
    <source>
        <dbReference type="EMBL" id="ELZ05307.1"/>
    </source>
</evidence>
<name>M0B438_9EURY</name>
<dbReference type="Proteomes" id="UP000011591">
    <property type="component" value="Unassembled WGS sequence"/>
</dbReference>
<dbReference type="PATRIC" id="fig|1227491.4.peg.2156"/>
<dbReference type="EMBL" id="AOIP01000026">
    <property type="protein sequence ID" value="ELZ05307.1"/>
    <property type="molecule type" value="Genomic_DNA"/>
</dbReference>
<keyword evidence="2" id="KW-1185">Reference proteome</keyword>